<dbReference type="PANTHER" id="PTHR46656:SF3">
    <property type="entry name" value="PUTATIVE-RELATED"/>
    <property type="match status" value="1"/>
</dbReference>
<reference evidence="2" key="1">
    <citation type="journal article" date="2014" name="FEMS Microbiol. Lett.">
        <title>Draft Genomic DNA Sequence of the Facultatively Methylotrophic Bacterium Acidomonas methanolica type strain MB58.</title>
        <authorList>
            <person name="Higashiura N."/>
            <person name="Hadano H."/>
            <person name="Hirakawa H."/>
            <person name="Matsutani M."/>
            <person name="Takabe S."/>
            <person name="Matsushita K."/>
            <person name="Azuma Y."/>
        </authorList>
    </citation>
    <scope>NUCLEOTIDE SEQUENCE [LARGE SCALE GENOMIC DNA]</scope>
    <source>
        <strain evidence="2">MB58</strain>
    </source>
</reference>
<dbReference type="RefSeq" id="WP_042062430.1">
    <property type="nucleotide sequence ID" value="NZ_BAND01000279.1"/>
</dbReference>
<comment type="caution">
    <text evidence="1">The sequence shown here is derived from an EMBL/GenBank/DDBJ whole genome shotgun (WGS) entry which is preliminary data.</text>
</comment>
<gene>
    <name evidence="1" type="ORF">Amme_314_003</name>
</gene>
<proteinExistence type="predicted"/>
<evidence type="ECO:0000313" key="1">
    <source>
        <dbReference type="EMBL" id="GAJ30753.1"/>
    </source>
</evidence>
<evidence type="ECO:0000313" key="2">
    <source>
        <dbReference type="Proteomes" id="UP000019760"/>
    </source>
</evidence>
<sequence>MIFLIHSETTDGTIDANLGLPEYSYYFVLRAFRPLLEEMGLTVAVADPEREVDRLARNARRHGETCVFLSFSPPHRTYVARDCPTIPVFAWEFDAIPTESWDDDPRNDWRTVLAATGRAITHSRFAAEAVTRAMGASYDVASLPAPVWDEYAPLHVPHGVPELGRERTLRVRGRVYDSRSIDFAPYAPLRCPKHVHPALPDHAGSRETERDITLDGVIYSAVFCPLDGRKNWFDMICAFCLAMRERADATLVLKLTHHRCDEVIGAMMKDLAKLPPFACRVVIIDGYLCDDSYRRLAASSHYTLNASHGEGQCLPLMEYMSAGKPAVTPVHSSMRDYVTEENAFLVRSHPEPTSWPHDPRQMYRTLRHRIDFESLMAALDESYRVARTDPARYARMAKAAHEGLRRHCSRAAVRDGLVSLLTALPSVGSGLAKVRA</sequence>
<reference evidence="1 2" key="2">
    <citation type="journal article" date="2014" name="FEMS Microbiol. Lett.">
        <title>Draft genomic DNA sequence of the facultatively methylotrophic bacterium Acidomonas methanolica type strain MB58.</title>
        <authorList>
            <person name="Higashiura N."/>
            <person name="Hadano H."/>
            <person name="Hirakawa H."/>
            <person name="Matsutani M."/>
            <person name="Takabe S."/>
            <person name="Matsushita K."/>
            <person name="Azuma Y."/>
        </authorList>
    </citation>
    <scope>NUCLEOTIDE SEQUENCE [LARGE SCALE GENOMIC DNA]</scope>
    <source>
        <strain evidence="1 2">MB58</strain>
    </source>
</reference>
<dbReference type="EMBL" id="BAND01000279">
    <property type="protein sequence ID" value="GAJ30753.1"/>
    <property type="molecule type" value="Genomic_DNA"/>
</dbReference>
<dbReference type="SUPFAM" id="SSF53756">
    <property type="entry name" value="UDP-Glycosyltransferase/glycogen phosphorylase"/>
    <property type="match status" value="1"/>
</dbReference>
<protein>
    <recommendedName>
        <fullName evidence="3">Glycosyltransferase</fullName>
    </recommendedName>
</protein>
<dbReference type="Proteomes" id="UP000019760">
    <property type="component" value="Unassembled WGS sequence"/>
</dbReference>
<dbReference type="Gene3D" id="3.40.50.2000">
    <property type="entry name" value="Glycogen Phosphorylase B"/>
    <property type="match status" value="1"/>
</dbReference>
<name>A0A023D9F0_ACIMT</name>
<accession>A0A023D9F0</accession>
<dbReference type="CDD" id="cd01635">
    <property type="entry name" value="Glycosyltransferase_GTB-type"/>
    <property type="match status" value="1"/>
</dbReference>
<keyword evidence="2" id="KW-1185">Reference proteome</keyword>
<evidence type="ECO:0008006" key="3">
    <source>
        <dbReference type="Google" id="ProtNLM"/>
    </source>
</evidence>
<dbReference type="AlphaFoldDB" id="A0A023D9F0"/>
<dbReference type="OrthoDB" id="8038234at2"/>
<organism evidence="1 2">
    <name type="scientific">Acidomonas methanolica NBRC 104435</name>
    <dbReference type="NCBI Taxonomy" id="1231351"/>
    <lineage>
        <taxon>Bacteria</taxon>
        <taxon>Pseudomonadati</taxon>
        <taxon>Pseudomonadota</taxon>
        <taxon>Alphaproteobacteria</taxon>
        <taxon>Acetobacterales</taxon>
        <taxon>Acetobacteraceae</taxon>
        <taxon>Acidomonas</taxon>
    </lineage>
</organism>
<dbReference type="PANTHER" id="PTHR46656">
    <property type="entry name" value="PUTATIVE-RELATED"/>
    <property type="match status" value="1"/>
</dbReference>